<evidence type="ECO:0000256" key="2">
    <source>
        <dbReference type="ARBA" id="ARBA00022723"/>
    </source>
</evidence>
<evidence type="ECO:0000313" key="7">
    <source>
        <dbReference type="EMBL" id="KJF45012.1"/>
    </source>
</evidence>
<dbReference type="SUPFAM" id="SSF53920">
    <property type="entry name" value="Fe-only hydrogenase"/>
    <property type="match status" value="1"/>
</dbReference>
<sequence>MKVVEKYHAITVDKDKCTGCTHCMKSCPTEAIRIRGGVAKINADRCVDCGNCLRACPVDAFYVEQDSLEQLNKYKYRVVLFPSVMIGQFPEIYTEGKIYEALLKLGFTHIFEVEQPIGLLIDEIKQEVQKSTRKPMISSFCPAIVRLIQSRYPSLVDNIVPVKAPHDLAACHAIELLAKQGVKREEIGTFYVSPCSAKMAAVKRPLGEEVSAVDGLIKMSDLYNHIMRVIEKEEKTDTAPLRKNLTLDGILWSLPRGEARHFRRNSMAVDGIHNVVKILERMENDEVPVLDFLELKSCHQGCAGGILLTGNRFLTVERLQKRSKRYPHASSIDVSAVSCLGIKNKMKADPIEPSYVFALDPDRLKALEKMQKVDRILCQLPGIDCGSCGAPNCHALAEDMVQGQAKMTDCIFLQNRYLNEKKINIEKATKNLEKAWGKNRFDADCNRRGGRNEGF</sequence>
<evidence type="ECO:0008006" key="9">
    <source>
        <dbReference type="Google" id="ProtNLM"/>
    </source>
</evidence>
<gene>
    <name evidence="7" type="ORF">LH29_06255</name>
</gene>
<accession>A0A0D8JDN0</accession>
<organism evidence="7 8">
    <name type="scientific">Draconibacterium sediminis</name>
    <dbReference type="NCBI Taxonomy" id="1544798"/>
    <lineage>
        <taxon>Bacteria</taxon>
        <taxon>Pseudomonadati</taxon>
        <taxon>Bacteroidota</taxon>
        <taxon>Bacteroidia</taxon>
        <taxon>Marinilabiliales</taxon>
        <taxon>Prolixibacteraceae</taxon>
        <taxon>Draconibacterium</taxon>
    </lineage>
</organism>
<protein>
    <recommendedName>
        <fullName evidence="9">Ferredoxin</fullName>
    </recommendedName>
</protein>
<dbReference type="STRING" id="1544798.LH29_06255"/>
<dbReference type="Gene3D" id="3.30.70.20">
    <property type="match status" value="1"/>
</dbReference>
<keyword evidence="1" id="KW-0004">4Fe-4S</keyword>
<keyword evidence="3" id="KW-0408">Iron</keyword>
<dbReference type="InterPro" id="IPR007202">
    <property type="entry name" value="4Fe-4S_dom"/>
</dbReference>
<reference evidence="7 8" key="1">
    <citation type="submission" date="2014-09" db="EMBL/GenBank/DDBJ databases">
        <title>Draft Genome Sequence of Draconibacterium sp. JN14CK-3.</title>
        <authorList>
            <person name="Dong C."/>
            <person name="Lai Q."/>
            <person name="Shao Z."/>
        </authorList>
    </citation>
    <scope>NUCLEOTIDE SEQUENCE [LARGE SCALE GENOMIC DNA]</scope>
    <source>
        <strain evidence="7 8">JN14CK-3</strain>
    </source>
</reference>
<evidence type="ECO:0000259" key="5">
    <source>
        <dbReference type="PROSITE" id="PS51379"/>
    </source>
</evidence>
<dbReference type="Pfam" id="PF13237">
    <property type="entry name" value="Fer4_10"/>
    <property type="match status" value="1"/>
</dbReference>
<dbReference type="Proteomes" id="UP000032544">
    <property type="component" value="Unassembled WGS sequence"/>
</dbReference>
<dbReference type="Pfam" id="PF04060">
    <property type="entry name" value="FeS"/>
    <property type="match status" value="1"/>
</dbReference>
<dbReference type="PROSITE" id="PS51656">
    <property type="entry name" value="4FE4S"/>
    <property type="match status" value="1"/>
</dbReference>
<dbReference type="InterPro" id="IPR017900">
    <property type="entry name" value="4Fe4S_Fe_S_CS"/>
</dbReference>
<dbReference type="Gene3D" id="3.40.950.10">
    <property type="entry name" value="Fe-only Hydrogenase (Larger Subunit), Chain L, domain 3"/>
    <property type="match status" value="1"/>
</dbReference>
<name>A0A0D8JDN0_9BACT</name>
<evidence type="ECO:0000256" key="1">
    <source>
        <dbReference type="ARBA" id="ARBA00022485"/>
    </source>
</evidence>
<dbReference type="AlphaFoldDB" id="A0A0D8JDN0"/>
<feature type="domain" description="4Fe-4S" evidence="6">
    <location>
        <begin position="368"/>
        <end position="427"/>
    </location>
</feature>
<dbReference type="InterPro" id="IPR050395">
    <property type="entry name" value="4Fe4S_Ferredoxin_RnfB"/>
</dbReference>
<evidence type="ECO:0000313" key="8">
    <source>
        <dbReference type="Proteomes" id="UP000032544"/>
    </source>
</evidence>
<dbReference type="InterPro" id="IPR009016">
    <property type="entry name" value="Fe_hydrogenase"/>
</dbReference>
<dbReference type="SUPFAM" id="SSF54862">
    <property type="entry name" value="4Fe-4S ferredoxins"/>
    <property type="match status" value="1"/>
</dbReference>
<keyword evidence="4" id="KW-0411">Iron-sulfur</keyword>
<dbReference type="InterPro" id="IPR017896">
    <property type="entry name" value="4Fe4S_Fe-S-bd"/>
</dbReference>
<dbReference type="InterPro" id="IPR004108">
    <property type="entry name" value="Fe_hydrogenase_lsu_C"/>
</dbReference>
<evidence type="ECO:0000256" key="4">
    <source>
        <dbReference type="ARBA" id="ARBA00023014"/>
    </source>
</evidence>
<dbReference type="PANTHER" id="PTHR43560:SF1">
    <property type="entry name" value="ION-TRANSLOCATING OXIDOREDUCTASE COMPLEX SUBUNIT B"/>
    <property type="match status" value="1"/>
</dbReference>
<dbReference type="Gene3D" id="1.10.15.40">
    <property type="entry name" value="Electron transport complex subunit B, putative Fe-S cluster"/>
    <property type="match status" value="1"/>
</dbReference>
<dbReference type="GO" id="GO:0051539">
    <property type="term" value="F:4 iron, 4 sulfur cluster binding"/>
    <property type="evidence" value="ECO:0007669"/>
    <property type="project" value="UniProtKB-KW"/>
</dbReference>
<keyword evidence="2" id="KW-0479">Metal-binding</keyword>
<comment type="caution">
    <text evidence="7">The sequence shown here is derived from an EMBL/GenBank/DDBJ whole genome shotgun (WGS) entry which is preliminary data.</text>
</comment>
<dbReference type="PROSITE" id="PS51379">
    <property type="entry name" value="4FE4S_FER_2"/>
    <property type="match status" value="2"/>
</dbReference>
<dbReference type="Pfam" id="PF02906">
    <property type="entry name" value="Fe_hyd_lg_C"/>
    <property type="match status" value="1"/>
</dbReference>
<dbReference type="PANTHER" id="PTHR43560">
    <property type="entry name" value="ION-TRANSLOCATING OXIDOREDUCTASE COMPLEX SUBUNIT B"/>
    <property type="match status" value="1"/>
</dbReference>
<keyword evidence="8" id="KW-1185">Reference proteome</keyword>
<feature type="domain" description="4Fe-4S ferredoxin-type" evidence="5">
    <location>
        <begin position="39"/>
        <end position="66"/>
    </location>
</feature>
<evidence type="ECO:0000259" key="6">
    <source>
        <dbReference type="PROSITE" id="PS51656"/>
    </source>
</evidence>
<dbReference type="GO" id="GO:0046872">
    <property type="term" value="F:metal ion binding"/>
    <property type="evidence" value="ECO:0007669"/>
    <property type="project" value="UniProtKB-KW"/>
</dbReference>
<proteinExistence type="predicted"/>
<feature type="domain" description="4Fe-4S ferredoxin-type" evidence="5">
    <location>
        <begin position="8"/>
        <end position="37"/>
    </location>
</feature>
<dbReference type="EMBL" id="JRHC01000001">
    <property type="protein sequence ID" value="KJF45012.1"/>
    <property type="molecule type" value="Genomic_DNA"/>
</dbReference>
<evidence type="ECO:0000256" key="3">
    <source>
        <dbReference type="ARBA" id="ARBA00023004"/>
    </source>
</evidence>
<dbReference type="PROSITE" id="PS00198">
    <property type="entry name" value="4FE4S_FER_1"/>
    <property type="match status" value="1"/>
</dbReference>